<sequence>MAVSLSKCIDHDLENGNGRGSSDRDLVSVTGIGSAVSVVFVASDLCPYGGMRFDPNGKISVEWEPFGAFYFAVPQFNEFGGSSMLAATLAWDNELSWTLENATEALQETMLQANHRTKESLVVSVLSKNHVPTKRAYYPAVEKALEMVKQKSSSLRVHELDLISWVGKDIAECLQEALNRTGLHMHVAALVNDTVGALSLGYYHDPDTVVFGTGSDSCYLERTDAIIKSQVNMEWGNFWSSHLPRTSYDIDLDAESSNRNDMGFEKMIAGMYLGDIVRMSQESDIF</sequence>
<dbReference type="HOGENOM" id="CLU_974369_0_0_1"/>
<dbReference type="InterPro" id="IPR001312">
    <property type="entry name" value="Hexokinase"/>
</dbReference>
<dbReference type="PANTHER" id="PTHR19443:SF73">
    <property type="entry name" value="HEXOKINASE-3"/>
    <property type="match status" value="1"/>
</dbReference>
<evidence type="ECO:0000259" key="11">
    <source>
        <dbReference type="Pfam" id="PF03727"/>
    </source>
</evidence>
<evidence type="ECO:0000259" key="10">
    <source>
        <dbReference type="Pfam" id="PF00349"/>
    </source>
</evidence>
<protein>
    <recommendedName>
        <fullName evidence="9">Phosphotransferase</fullName>
        <ecNumber evidence="9">2.7.1.-</ecNumber>
    </recommendedName>
</protein>
<evidence type="ECO:0000256" key="2">
    <source>
        <dbReference type="ARBA" id="ARBA00005028"/>
    </source>
</evidence>
<feature type="domain" description="Hexokinase N-terminal" evidence="10">
    <location>
        <begin position="165"/>
        <end position="200"/>
    </location>
</feature>
<dbReference type="GO" id="GO:0005739">
    <property type="term" value="C:mitochondrion"/>
    <property type="evidence" value="ECO:0007669"/>
    <property type="project" value="TreeGrafter"/>
</dbReference>
<keyword evidence="13" id="KW-1185">Reference proteome</keyword>
<comment type="pathway">
    <text evidence="2">Carbohydrate metabolism; hexose metabolism.</text>
</comment>
<dbReference type="GO" id="GO:0019318">
    <property type="term" value="P:hexose metabolic process"/>
    <property type="evidence" value="ECO:0007669"/>
    <property type="project" value="UniProtKB-UniPathway"/>
</dbReference>
<evidence type="ECO:0000256" key="3">
    <source>
        <dbReference type="ARBA" id="ARBA00009225"/>
    </source>
</evidence>
<dbReference type="PROSITE" id="PS51748">
    <property type="entry name" value="HEXOKINASE_2"/>
    <property type="match status" value="1"/>
</dbReference>
<dbReference type="Proteomes" id="UP000032141">
    <property type="component" value="Unassembled WGS sequence"/>
</dbReference>
<accession>A0A0D2ZUS2</accession>
<reference evidence="12" key="2">
    <citation type="submission" date="2015-06" db="UniProtKB">
        <authorList>
            <consortium name="EnsemblPlants"/>
        </authorList>
    </citation>
    <scope>IDENTIFICATION</scope>
</reference>
<dbReference type="GO" id="GO:0005829">
    <property type="term" value="C:cytosol"/>
    <property type="evidence" value="ECO:0007669"/>
    <property type="project" value="TreeGrafter"/>
</dbReference>
<dbReference type="Gene3D" id="3.40.367.20">
    <property type="match status" value="1"/>
</dbReference>
<dbReference type="eggNOG" id="KOG1369">
    <property type="taxonomic scope" value="Eukaryota"/>
</dbReference>
<dbReference type="InterPro" id="IPR043129">
    <property type="entry name" value="ATPase_NBD"/>
</dbReference>
<dbReference type="Gramene" id="Bo01362s010.1">
    <property type="protein sequence ID" value="Bo01362s010.1"/>
    <property type="gene ID" value="Bo01362s010"/>
</dbReference>
<dbReference type="InterPro" id="IPR005801">
    <property type="entry name" value="ADC_synthase"/>
</dbReference>
<feature type="domain" description="Hexokinase C-terminal" evidence="11">
    <location>
        <begin position="209"/>
        <end position="279"/>
    </location>
</feature>
<evidence type="ECO:0000256" key="7">
    <source>
        <dbReference type="ARBA" id="ARBA00022840"/>
    </source>
</evidence>
<dbReference type="Pfam" id="PF03727">
    <property type="entry name" value="Hexokinase_2"/>
    <property type="match status" value="1"/>
</dbReference>
<dbReference type="InterPro" id="IPR022673">
    <property type="entry name" value="Hexokinase_C"/>
</dbReference>
<evidence type="ECO:0000256" key="6">
    <source>
        <dbReference type="ARBA" id="ARBA00022777"/>
    </source>
</evidence>
<evidence type="ECO:0000256" key="9">
    <source>
        <dbReference type="RuleBase" id="RU362007"/>
    </source>
</evidence>
<evidence type="ECO:0000313" key="12">
    <source>
        <dbReference type="EnsemblPlants" id="Bo01362s010.1"/>
    </source>
</evidence>
<keyword evidence="6 9" id="KW-0418">Kinase</keyword>
<keyword evidence="8 9" id="KW-0324">Glycolysis</keyword>
<dbReference type="InterPro" id="IPR022672">
    <property type="entry name" value="Hexokinase_N"/>
</dbReference>
<dbReference type="AlphaFoldDB" id="A0A0D2ZUS2"/>
<keyword evidence="7 9" id="KW-0067">ATP-binding</keyword>
<evidence type="ECO:0000256" key="1">
    <source>
        <dbReference type="ARBA" id="ARBA00004921"/>
    </source>
</evidence>
<dbReference type="EnsemblPlants" id="Bo01362s010.1">
    <property type="protein sequence ID" value="Bo01362s010.1"/>
    <property type="gene ID" value="Bo01362s010"/>
</dbReference>
<dbReference type="GO" id="GO:0006096">
    <property type="term" value="P:glycolytic process"/>
    <property type="evidence" value="ECO:0007669"/>
    <property type="project" value="UniProtKB-UniPathway"/>
</dbReference>
<dbReference type="PRINTS" id="PR00475">
    <property type="entry name" value="HEXOKINASE"/>
</dbReference>
<dbReference type="eggNOG" id="KOG1223">
    <property type="taxonomic scope" value="Eukaryota"/>
</dbReference>
<reference evidence="12" key="1">
    <citation type="journal article" date="2014" name="Genome Biol.">
        <title>Transcriptome and methylome profiling reveals relics of genome dominance in the mesopolyploid Brassica oleracea.</title>
        <authorList>
            <person name="Parkin I.A."/>
            <person name="Koh C."/>
            <person name="Tang H."/>
            <person name="Robinson S.J."/>
            <person name="Kagale S."/>
            <person name="Clarke W.E."/>
            <person name="Town C.D."/>
            <person name="Nixon J."/>
            <person name="Krishnakumar V."/>
            <person name="Bidwell S.L."/>
            <person name="Denoeud F."/>
            <person name="Belcram H."/>
            <person name="Links M.G."/>
            <person name="Just J."/>
            <person name="Clarke C."/>
            <person name="Bender T."/>
            <person name="Huebert T."/>
            <person name="Mason A.S."/>
            <person name="Pires J.C."/>
            <person name="Barker G."/>
            <person name="Moore J."/>
            <person name="Walley P.G."/>
            <person name="Manoli S."/>
            <person name="Batley J."/>
            <person name="Edwards D."/>
            <person name="Nelson M.N."/>
            <person name="Wang X."/>
            <person name="Paterson A.H."/>
            <person name="King G."/>
            <person name="Bancroft I."/>
            <person name="Chalhoub B."/>
            <person name="Sharpe A.G."/>
        </authorList>
    </citation>
    <scope>NUCLEOTIDE SEQUENCE [LARGE SCALE GENOMIC DNA]</scope>
    <source>
        <strain evidence="12">cv. TO1000</strain>
    </source>
</reference>
<dbReference type="Gene3D" id="3.60.120.10">
    <property type="entry name" value="Anthranilate synthase"/>
    <property type="match status" value="1"/>
</dbReference>
<dbReference type="UniPathway" id="UPA00242"/>
<organism evidence="12 13">
    <name type="scientific">Brassica oleracea var. oleracea</name>
    <dbReference type="NCBI Taxonomy" id="109376"/>
    <lineage>
        <taxon>Eukaryota</taxon>
        <taxon>Viridiplantae</taxon>
        <taxon>Streptophyta</taxon>
        <taxon>Embryophyta</taxon>
        <taxon>Tracheophyta</taxon>
        <taxon>Spermatophyta</taxon>
        <taxon>Magnoliopsida</taxon>
        <taxon>eudicotyledons</taxon>
        <taxon>Gunneridae</taxon>
        <taxon>Pentapetalae</taxon>
        <taxon>rosids</taxon>
        <taxon>malvids</taxon>
        <taxon>Brassicales</taxon>
        <taxon>Brassicaceae</taxon>
        <taxon>Brassiceae</taxon>
        <taxon>Brassica</taxon>
    </lineage>
</organism>
<dbReference type="EC" id="2.7.1.-" evidence="9"/>
<dbReference type="SUPFAM" id="SSF53067">
    <property type="entry name" value="Actin-like ATPase domain"/>
    <property type="match status" value="2"/>
</dbReference>
<dbReference type="GO" id="GO:0001678">
    <property type="term" value="P:intracellular glucose homeostasis"/>
    <property type="evidence" value="ECO:0007669"/>
    <property type="project" value="InterPro"/>
</dbReference>
<keyword evidence="5 9" id="KW-0547">Nucleotide-binding</keyword>
<dbReference type="Pfam" id="PF00349">
    <property type="entry name" value="Hexokinase_1"/>
    <property type="match status" value="1"/>
</dbReference>
<evidence type="ECO:0000256" key="5">
    <source>
        <dbReference type="ARBA" id="ARBA00022741"/>
    </source>
</evidence>
<comment type="similarity">
    <text evidence="3 9">Belongs to the hexokinase family.</text>
</comment>
<proteinExistence type="inferred from homology"/>
<evidence type="ECO:0000313" key="13">
    <source>
        <dbReference type="Proteomes" id="UP000032141"/>
    </source>
</evidence>
<dbReference type="UniPathway" id="UPA00109">
    <property type="reaction ID" value="UER00180"/>
</dbReference>
<comment type="pathway">
    <text evidence="1">Carbohydrate degradation.</text>
</comment>
<dbReference type="GO" id="GO:0005536">
    <property type="term" value="F:D-glucose binding"/>
    <property type="evidence" value="ECO:0007669"/>
    <property type="project" value="InterPro"/>
</dbReference>
<evidence type="ECO:0000256" key="4">
    <source>
        <dbReference type="ARBA" id="ARBA00022679"/>
    </source>
</evidence>
<dbReference type="GO" id="GO:0004396">
    <property type="term" value="F:hexokinase activity"/>
    <property type="evidence" value="ECO:0007669"/>
    <property type="project" value="UniProtKB-UniRule"/>
</dbReference>
<dbReference type="STRING" id="109376.A0A0D2ZUS2"/>
<dbReference type="PANTHER" id="PTHR19443">
    <property type="entry name" value="HEXOKINASE"/>
    <property type="match status" value="1"/>
</dbReference>
<keyword evidence="4 9" id="KW-0808">Transferase</keyword>
<dbReference type="GO" id="GO:0005524">
    <property type="term" value="F:ATP binding"/>
    <property type="evidence" value="ECO:0007669"/>
    <property type="project" value="UniProtKB-UniRule"/>
</dbReference>
<evidence type="ECO:0000256" key="8">
    <source>
        <dbReference type="ARBA" id="ARBA00023152"/>
    </source>
</evidence>
<name>A0A0D2ZUS2_BRAOL</name>